<dbReference type="InterPro" id="IPR050155">
    <property type="entry name" value="HAD-like_hydrolase_sf"/>
</dbReference>
<dbReference type="EMBL" id="JBHTIU010000050">
    <property type="protein sequence ID" value="MFD0870541.1"/>
    <property type="molecule type" value="Genomic_DNA"/>
</dbReference>
<dbReference type="PANTHER" id="PTHR43434">
    <property type="entry name" value="PHOSPHOGLYCOLATE PHOSPHATASE"/>
    <property type="match status" value="1"/>
</dbReference>
<dbReference type="RefSeq" id="WP_379289249.1">
    <property type="nucleotide sequence ID" value="NZ_JBHTIU010000050.1"/>
</dbReference>
<dbReference type="SUPFAM" id="SSF56784">
    <property type="entry name" value="HAD-like"/>
    <property type="match status" value="1"/>
</dbReference>
<dbReference type="InterPro" id="IPR023214">
    <property type="entry name" value="HAD_sf"/>
</dbReference>
<dbReference type="Proteomes" id="UP001597120">
    <property type="component" value="Unassembled WGS sequence"/>
</dbReference>
<proteinExistence type="predicted"/>
<evidence type="ECO:0000313" key="2">
    <source>
        <dbReference type="Proteomes" id="UP001597120"/>
    </source>
</evidence>
<gene>
    <name evidence="1" type="ORF">ACFQ03_15400</name>
</gene>
<dbReference type="EC" id="3.1.3.-" evidence="1"/>
<organism evidence="1 2">
    <name type="scientific">Paenibacillus residui</name>
    <dbReference type="NCBI Taxonomy" id="629724"/>
    <lineage>
        <taxon>Bacteria</taxon>
        <taxon>Bacillati</taxon>
        <taxon>Bacillota</taxon>
        <taxon>Bacilli</taxon>
        <taxon>Bacillales</taxon>
        <taxon>Paenibacillaceae</taxon>
        <taxon>Paenibacillus</taxon>
    </lineage>
</organism>
<dbReference type="Gene3D" id="1.10.150.240">
    <property type="entry name" value="Putative phosphatase, domain 2"/>
    <property type="match status" value="1"/>
</dbReference>
<dbReference type="GO" id="GO:0016787">
    <property type="term" value="F:hydrolase activity"/>
    <property type="evidence" value="ECO:0007669"/>
    <property type="project" value="UniProtKB-KW"/>
</dbReference>
<dbReference type="PANTHER" id="PTHR43434:SF3">
    <property type="entry name" value="GMP_IMP NUCLEOTIDASE YRFG"/>
    <property type="match status" value="1"/>
</dbReference>
<dbReference type="InterPro" id="IPR023198">
    <property type="entry name" value="PGP-like_dom2"/>
</dbReference>
<sequence length="245" mass="28225">MIKQTLLFDLDDTLIHCNKYFQGVIDHFAEQLALWFAEYRLGTDEIKQKQLDIDISGVTRFGFTLEHFPQSLVDTYLQFAAVYGRPVSERETAWLKELGWSVYDQDAEPYPHMTETLEELRTDGHQLCLYTGGVPAVQHKKVKKAGLEAFFENRMFVRRHKNTEALDGILKSGPFDRKRTWMIGNSIRTDVLPALENGIHSIYLPSPNDWEFNLVEVNAEPQGAFLTLSSLKEIRYAIREYTSSG</sequence>
<dbReference type="Pfam" id="PF00702">
    <property type="entry name" value="Hydrolase"/>
    <property type="match status" value="1"/>
</dbReference>
<protein>
    <submittedName>
        <fullName evidence="1">HAD family hydrolase</fullName>
        <ecNumber evidence="1">3.1.3.-</ecNumber>
    </submittedName>
</protein>
<keyword evidence="1" id="KW-0378">Hydrolase</keyword>
<dbReference type="InterPro" id="IPR036412">
    <property type="entry name" value="HAD-like_sf"/>
</dbReference>
<comment type="caution">
    <text evidence="1">The sequence shown here is derived from an EMBL/GenBank/DDBJ whole genome shotgun (WGS) entry which is preliminary data.</text>
</comment>
<name>A0ABW3DB54_9BACL</name>
<reference evidence="2" key="1">
    <citation type="journal article" date="2019" name="Int. J. Syst. Evol. Microbiol.">
        <title>The Global Catalogue of Microorganisms (GCM) 10K type strain sequencing project: providing services to taxonomists for standard genome sequencing and annotation.</title>
        <authorList>
            <consortium name="The Broad Institute Genomics Platform"/>
            <consortium name="The Broad Institute Genome Sequencing Center for Infectious Disease"/>
            <person name="Wu L."/>
            <person name="Ma J."/>
        </authorList>
    </citation>
    <scope>NUCLEOTIDE SEQUENCE [LARGE SCALE GENOMIC DNA]</scope>
    <source>
        <strain evidence="2">CCUG 57263</strain>
    </source>
</reference>
<dbReference type="Gene3D" id="3.40.50.1000">
    <property type="entry name" value="HAD superfamily/HAD-like"/>
    <property type="match status" value="1"/>
</dbReference>
<dbReference type="SFLD" id="SFLDS00003">
    <property type="entry name" value="Haloacid_Dehalogenase"/>
    <property type="match status" value="1"/>
</dbReference>
<accession>A0ABW3DB54</accession>
<evidence type="ECO:0000313" key="1">
    <source>
        <dbReference type="EMBL" id="MFD0870541.1"/>
    </source>
</evidence>
<keyword evidence="2" id="KW-1185">Reference proteome</keyword>
<dbReference type="SFLD" id="SFLDG01129">
    <property type="entry name" value="C1.5:_HAD__Beta-PGM__Phosphata"/>
    <property type="match status" value="1"/>
</dbReference>